<sequence>MSMNLFTICLILTLFFYMYVYRKIRLPIPGTGDFFQCLKKMTFFPGHFKLYMYLARMDFGPRISNQINNLTGIKIYN</sequence>
<reference evidence="1" key="1">
    <citation type="submission" date="2022-02" db="EMBL/GenBank/DDBJ databases">
        <authorList>
            <person name="Henning P.M."/>
            <person name="McCubbin A.G."/>
            <person name="Shore J.S."/>
        </authorList>
    </citation>
    <scope>NUCLEOTIDE SEQUENCE</scope>
    <source>
        <strain evidence="1">F60SS</strain>
        <tissue evidence="1">Leaves</tissue>
    </source>
</reference>
<name>A0A9Q0F800_9ROSI</name>
<keyword evidence="2" id="KW-1185">Reference proteome</keyword>
<evidence type="ECO:0000313" key="2">
    <source>
        <dbReference type="Proteomes" id="UP001141552"/>
    </source>
</evidence>
<dbReference type="EMBL" id="JAKUCV010006636">
    <property type="protein sequence ID" value="KAJ4826540.1"/>
    <property type="molecule type" value="Genomic_DNA"/>
</dbReference>
<proteinExistence type="predicted"/>
<evidence type="ECO:0000313" key="1">
    <source>
        <dbReference type="EMBL" id="KAJ4826540.1"/>
    </source>
</evidence>
<dbReference type="Proteomes" id="UP001141552">
    <property type="component" value="Unassembled WGS sequence"/>
</dbReference>
<protein>
    <submittedName>
        <fullName evidence="1">Uncharacterized protein</fullName>
    </submittedName>
</protein>
<comment type="caution">
    <text evidence="1">The sequence shown here is derived from an EMBL/GenBank/DDBJ whole genome shotgun (WGS) entry which is preliminary data.</text>
</comment>
<dbReference type="AlphaFoldDB" id="A0A9Q0F800"/>
<gene>
    <name evidence="1" type="ORF">Tsubulata_045865</name>
</gene>
<organism evidence="1 2">
    <name type="scientific">Turnera subulata</name>
    <dbReference type="NCBI Taxonomy" id="218843"/>
    <lineage>
        <taxon>Eukaryota</taxon>
        <taxon>Viridiplantae</taxon>
        <taxon>Streptophyta</taxon>
        <taxon>Embryophyta</taxon>
        <taxon>Tracheophyta</taxon>
        <taxon>Spermatophyta</taxon>
        <taxon>Magnoliopsida</taxon>
        <taxon>eudicotyledons</taxon>
        <taxon>Gunneridae</taxon>
        <taxon>Pentapetalae</taxon>
        <taxon>rosids</taxon>
        <taxon>fabids</taxon>
        <taxon>Malpighiales</taxon>
        <taxon>Passifloraceae</taxon>
        <taxon>Turnera</taxon>
    </lineage>
</organism>
<reference evidence="1" key="2">
    <citation type="journal article" date="2023" name="Plants (Basel)">
        <title>Annotation of the Turnera subulata (Passifloraceae) Draft Genome Reveals the S-Locus Evolved after the Divergence of Turneroideae from Passifloroideae in a Stepwise Manner.</title>
        <authorList>
            <person name="Henning P.M."/>
            <person name="Roalson E.H."/>
            <person name="Mir W."/>
            <person name="McCubbin A.G."/>
            <person name="Shore J.S."/>
        </authorList>
    </citation>
    <scope>NUCLEOTIDE SEQUENCE</scope>
    <source>
        <strain evidence="1">F60SS</strain>
    </source>
</reference>
<accession>A0A9Q0F800</accession>